<evidence type="ECO:0000313" key="1">
    <source>
        <dbReference type="EMBL" id="GEB57181.1"/>
    </source>
</evidence>
<protein>
    <submittedName>
        <fullName evidence="1">Uncharacterized protein</fullName>
    </submittedName>
</protein>
<comment type="caution">
    <text evidence="1">The sequence shown here is derived from an EMBL/GenBank/DDBJ whole genome shotgun (WGS) entry which is preliminary data.</text>
</comment>
<accession>A0A4Y3RHA1</accession>
<dbReference type="Proteomes" id="UP000315226">
    <property type="component" value="Unassembled WGS sequence"/>
</dbReference>
<dbReference type="AlphaFoldDB" id="A0A4Y3RHA1"/>
<gene>
    <name evidence="1" type="ORF">SGA01_27860</name>
</gene>
<keyword evidence="2" id="KW-1185">Reference proteome</keyword>
<evidence type="ECO:0000313" key="2">
    <source>
        <dbReference type="Proteomes" id="UP000315226"/>
    </source>
</evidence>
<name>A0A4Y3RHA1_9ACTN</name>
<organism evidence="1 2">
    <name type="scientific">Streptomyces gardneri</name>
    <dbReference type="NCBI Taxonomy" id="66892"/>
    <lineage>
        <taxon>Bacteria</taxon>
        <taxon>Bacillati</taxon>
        <taxon>Actinomycetota</taxon>
        <taxon>Actinomycetes</taxon>
        <taxon>Kitasatosporales</taxon>
        <taxon>Streptomycetaceae</taxon>
        <taxon>Streptomyces</taxon>
    </lineage>
</organism>
<proteinExistence type="predicted"/>
<reference evidence="1 2" key="1">
    <citation type="submission" date="2019-06" db="EMBL/GenBank/DDBJ databases">
        <title>Whole genome shotgun sequence of Streptomyces gardneri NBRC 12865.</title>
        <authorList>
            <person name="Hosoyama A."/>
            <person name="Uohara A."/>
            <person name="Ohji S."/>
            <person name="Ichikawa N."/>
        </authorList>
    </citation>
    <scope>NUCLEOTIDE SEQUENCE [LARGE SCALE GENOMIC DNA]</scope>
    <source>
        <strain evidence="1 2">NBRC 12865</strain>
    </source>
</reference>
<sequence length="161" mass="17643">MGVFGHTWVMSHDLRRGGIECMDEVLSPALMVRVALGVVHGAAGEQERETWARLAELVAGGDADPTRLMPAAQRELLEFEASPTSAARAEALIEALESRARRDGAFRRDLISWAHDARQRSYAHDHGDDLRRASLHGSVVQVSPDSLVTFVTYGPSPSRSR</sequence>
<dbReference type="EMBL" id="BJMN01000015">
    <property type="protein sequence ID" value="GEB57181.1"/>
    <property type="molecule type" value="Genomic_DNA"/>
</dbReference>